<dbReference type="InterPro" id="IPR013087">
    <property type="entry name" value="Znf_C2H2_type"/>
</dbReference>
<dbReference type="EMBL" id="JABWDY010000090">
    <property type="protein sequence ID" value="KAF5208377.1"/>
    <property type="molecule type" value="Genomic_DNA"/>
</dbReference>
<comment type="caution">
    <text evidence="4">The sequence shown here is derived from an EMBL/GenBank/DDBJ whole genome shotgun (WGS) entry which is preliminary data.</text>
</comment>
<name>A0A7J6XGP4_THATH</name>
<feature type="domain" description="C2H2-type" evidence="3">
    <location>
        <begin position="33"/>
        <end position="60"/>
    </location>
</feature>
<reference evidence="4 5" key="1">
    <citation type="submission" date="2020-06" db="EMBL/GenBank/DDBJ databases">
        <title>Transcriptomic and genomic resources for Thalictrum thalictroides and T. hernandezii: Facilitating candidate gene discovery in an emerging model plant lineage.</title>
        <authorList>
            <person name="Arias T."/>
            <person name="Riano-Pachon D.M."/>
            <person name="Di Stilio V.S."/>
        </authorList>
    </citation>
    <scope>NUCLEOTIDE SEQUENCE [LARGE SCALE GENOMIC DNA]</scope>
    <source>
        <strain evidence="5">cv. WT478/WT964</strain>
        <tissue evidence="4">Leaves</tissue>
    </source>
</reference>
<evidence type="ECO:0000313" key="5">
    <source>
        <dbReference type="Proteomes" id="UP000554482"/>
    </source>
</evidence>
<feature type="compositionally biased region" description="Polar residues" evidence="2">
    <location>
        <begin position="7"/>
        <end position="29"/>
    </location>
</feature>
<dbReference type="OrthoDB" id="2019803at2759"/>
<protein>
    <recommendedName>
        <fullName evidence="3">C2H2-type domain-containing protein</fullName>
    </recommendedName>
</protein>
<gene>
    <name evidence="4" type="ORF">FRX31_002036</name>
</gene>
<dbReference type="PROSITE" id="PS00028">
    <property type="entry name" value="ZINC_FINGER_C2H2_1"/>
    <property type="match status" value="1"/>
</dbReference>
<feature type="region of interest" description="Disordered" evidence="2">
    <location>
        <begin position="1"/>
        <end position="33"/>
    </location>
</feature>
<keyword evidence="1" id="KW-0479">Metal-binding</keyword>
<evidence type="ECO:0000256" key="2">
    <source>
        <dbReference type="SAM" id="MobiDB-lite"/>
    </source>
</evidence>
<keyword evidence="5" id="KW-1185">Reference proteome</keyword>
<organism evidence="4 5">
    <name type="scientific">Thalictrum thalictroides</name>
    <name type="common">Rue-anemone</name>
    <name type="synonym">Anemone thalictroides</name>
    <dbReference type="NCBI Taxonomy" id="46969"/>
    <lineage>
        <taxon>Eukaryota</taxon>
        <taxon>Viridiplantae</taxon>
        <taxon>Streptophyta</taxon>
        <taxon>Embryophyta</taxon>
        <taxon>Tracheophyta</taxon>
        <taxon>Spermatophyta</taxon>
        <taxon>Magnoliopsida</taxon>
        <taxon>Ranunculales</taxon>
        <taxon>Ranunculaceae</taxon>
        <taxon>Thalictroideae</taxon>
        <taxon>Thalictrum</taxon>
    </lineage>
</organism>
<dbReference type="GO" id="GO:0008270">
    <property type="term" value="F:zinc ion binding"/>
    <property type="evidence" value="ECO:0007669"/>
    <property type="project" value="UniProtKB-KW"/>
</dbReference>
<proteinExistence type="predicted"/>
<keyword evidence="1" id="KW-0863">Zinc-finger</keyword>
<dbReference type="Proteomes" id="UP000554482">
    <property type="component" value="Unassembled WGS sequence"/>
</dbReference>
<feature type="non-terminal residue" evidence="4">
    <location>
        <position position="1"/>
    </location>
</feature>
<keyword evidence="1" id="KW-0862">Zinc</keyword>
<accession>A0A7J6XGP4</accession>
<dbReference type="AlphaFoldDB" id="A0A7J6XGP4"/>
<evidence type="ECO:0000256" key="1">
    <source>
        <dbReference type="PROSITE-ProRule" id="PRU00042"/>
    </source>
</evidence>
<dbReference type="PROSITE" id="PS50157">
    <property type="entry name" value="ZINC_FINGER_C2H2_2"/>
    <property type="match status" value="1"/>
</dbReference>
<sequence>IKKTGEHISTPQPSSPANNDKSKQQTPKSAGQVACKSCSKTFNSNGALQSHTKAKHSDGK</sequence>
<evidence type="ECO:0000259" key="3">
    <source>
        <dbReference type="PROSITE" id="PS50157"/>
    </source>
</evidence>
<evidence type="ECO:0000313" key="4">
    <source>
        <dbReference type="EMBL" id="KAF5208377.1"/>
    </source>
</evidence>
<dbReference type="Gene3D" id="3.30.160.60">
    <property type="entry name" value="Classic Zinc Finger"/>
    <property type="match status" value="1"/>
</dbReference>